<dbReference type="STRING" id="43700.ENSMALP00000023791"/>
<dbReference type="InterPro" id="IPR036397">
    <property type="entry name" value="RNaseH_sf"/>
</dbReference>
<organism evidence="1 2">
    <name type="scientific">Monopterus albus</name>
    <name type="common">Swamp eel</name>
    <dbReference type="NCBI Taxonomy" id="43700"/>
    <lineage>
        <taxon>Eukaryota</taxon>
        <taxon>Metazoa</taxon>
        <taxon>Chordata</taxon>
        <taxon>Craniata</taxon>
        <taxon>Vertebrata</taxon>
        <taxon>Euteleostomi</taxon>
        <taxon>Actinopterygii</taxon>
        <taxon>Neopterygii</taxon>
        <taxon>Teleostei</taxon>
        <taxon>Neoteleostei</taxon>
        <taxon>Acanthomorphata</taxon>
        <taxon>Anabantaria</taxon>
        <taxon>Synbranchiformes</taxon>
        <taxon>Synbranchidae</taxon>
        <taxon>Monopterus</taxon>
    </lineage>
</organism>
<name>A0A3Q3R0A1_MONAL</name>
<dbReference type="Proteomes" id="UP000261600">
    <property type="component" value="Unplaced"/>
</dbReference>
<protein>
    <submittedName>
        <fullName evidence="1">Uncharacterized protein</fullName>
    </submittedName>
</protein>
<dbReference type="Gene3D" id="3.30.420.10">
    <property type="entry name" value="Ribonuclease H-like superfamily/Ribonuclease H"/>
    <property type="match status" value="1"/>
</dbReference>
<keyword evidence="2" id="KW-1185">Reference proteome</keyword>
<dbReference type="GO" id="GO:0003676">
    <property type="term" value="F:nucleic acid binding"/>
    <property type="evidence" value="ECO:0007669"/>
    <property type="project" value="InterPro"/>
</dbReference>
<dbReference type="Ensembl" id="ENSMALT00000024242.1">
    <property type="protein sequence ID" value="ENSMALP00000023791.1"/>
    <property type="gene ID" value="ENSMALG00000016592.1"/>
</dbReference>
<dbReference type="AlphaFoldDB" id="A0A3Q3R0A1"/>
<evidence type="ECO:0000313" key="1">
    <source>
        <dbReference type="Ensembl" id="ENSMALP00000023791.1"/>
    </source>
</evidence>
<proteinExistence type="predicted"/>
<evidence type="ECO:0000313" key="2">
    <source>
        <dbReference type="Proteomes" id="UP000261600"/>
    </source>
</evidence>
<sequence>LGHSPIRTPKHTHSHTVGCKILRKLLSKIPSASFSYSNTENLWINLKRGVHSRQPSNLVDLEQVYHEQWAKITPKRIQTLLRGYPRRRLEMTYNVLEEDIS</sequence>
<accession>A0A3Q3R0A1</accession>
<reference evidence="1" key="1">
    <citation type="submission" date="2025-08" db="UniProtKB">
        <authorList>
            <consortium name="Ensembl"/>
        </authorList>
    </citation>
    <scope>IDENTIFICATION</scope>
</reference>
<reference evidence="1" key="2">
    <citation type="submission" date="2025-09" db="UniProtKB">
        <authorList>
            <consortium name="Ensembl"/>
        </authorList>
    </citation>
    <scope>IDENTIFICATION</scope>
</reference>